<evidence type="ECO:0000256" key="1">
    <source>
        <dbReference type="SAM" id="MobiDB-lite"/>
    </source>
</evidence>
<gene>
    <name evidence="2" type="ORF">LCGC14_1337390</name>
</gene>
<name>A0A0F9KEJ5_9ZZZZ</name>
<comment type="caution">
    <text evidence="2">The sequence shown here is derived from an EMBL/GenBank/DDBJ whole genome shotgun (WGS) entry which is preliminary data.</text>
</comment>
<protein>
    <submittedName>
        <fullName evidence="2">Uncharacterized protein</fullName>
    </submittedName>
</protein>
<evidence type="ECO:0000313" key="2">
    <source>
        <dbReference type="EMBL" id="KKM80684.1"/>
    </source>
</evidence>
<organism evidence="2">
    <name type="scientific">marine sediment metagenome</name>
    <dbReference type="NCBI Taxonomy" id="412755"/>
    <lineage>
        <taxon>unclassified sequences</taxon>
        <taxon>metagenomes</taxon>
        <taxon>ecological metagenomes</taxon>
    </lineage>
</organism>
<accession>A0A0F9KEJ5</accession>
<sequence length="194" mass="20686">MYVAQKKMRVQVLGKDGKKTTEERQPGDPVPEAEHWPDVQRWITQGYIIHAPVDHKAAKMRVKDPGFKPEIRKKAPVVAVVAEPVLPTGATSAEKAAAKASTAKKAAEAADRAAKAAEEAAAEADKAAEEAEVAEAEGADDNTARGALQKLNKGEIVEFAKSEYKLELDLRMSKGDMIDAVVGASEGGDQEEVA</sequence>
<feature type="compositionally biased region" description="Acidic residues" evidence="1">
    <location>
        <begin position="130"/>
        <end position="140"/>
    </location>
</feature>
<feature type="region of interest" description="Disordered" evidence="1">
    <location>
        <begin position="114"/>
        <end position="147"/>
    </location>
</feature>
<reference evidence="2" key="1">
    <citation type="journal article" date="2015" name="Nature">
        <title>Complex archaea that bridge the gap between prokaryotes and eukaryotes.</title>
        <authorList>
            <person name="Spang A."/>
            <person name="Saw J.H."/>
            <person name="Jorgensen S.L."/>
            <person name="Zaremba-Niedzwiedzka K."/>
            <person name="Martijn J."/>
            <person name="Lind A.E."/>
            <person name="van Eijk R."/>
            <person name="Schleper C."/>
            <person name="Guy L."/>
            <person name="Ettema T.J."/>
        </authorList>
    </citation>
    <scope>NUCLEOTIDE SEQUENCE</scope>
</reference>
<feature type="region of interest" description="Disordered" evidence="1">
    <location>
        <begin position="11"/>
        <end position="36"/>
    </location>
</feature>
<dbReference type="EMBL" id="LAZR01008142">
    <property type="protein sequence ID" value="KKM80684.1"/>
    <property type="molecule type" value="Genomic_DNA"/>
</dbReference>
<dbReference type="AlphaFoldDB" id="A0A0F9KEJ5"/>
<feature type="compositionally biased region" description="Basic and acidic residues" evidence="1">
    <location>
        <begin position="15"/>
        <end position="36"/>
    </location>
</feature>
<proteinExistence type="predicted"/>
<feature type="compositionally biased region" description="Basic and acidic residues" evidence="1">
    <location>
        <begin position="114"/>
        <end position="129"/>
    </location>
</feature>